<dbReference type="EMBL" id="PSQE01000004">
    <property type="protein sequence ID" value="RHN60396.1"/>
    <property type="molecule type" value="Genomic_DNA"/>
</dbReference>
<dbReference type="Proteomes" id="UP000265566">
    <property type="component" value="Chromosome 4"/>
</dbReference>
<evidence type="ECO:0000256" key="1">
    <source>
        <dbReference type="SAM" id="MobiDB-lite"/>
    </source>
</evidence>
<reference evidence="3" key="4">
    <citation type="journal article" date="2018" name="Nat. Plants">
        <title>Whole-genome landscape of Medicago truncatula symbiotic genes.</title>
        <authorList>
            <person name="Pecrix Y."/>
            <person name="Gamas P."/>
            <person name="Carrere S."/>
        </authorList>
    </citation>
    <scope>NUCLEOTIDE SEQUENCE</scope>
    <source>
        <tissue evidence="3">Leaves</tissue>
    </source>
</reference>
<dbReference type="AlphaFoldDB" id="G7JER7"/>
<reference evidence="2 5" key="1">
    <citation type="journal article" date="2011" name="Nature">
        <title>The Medicago genome provides insight into the evolution of rhizobial symbioses.</title>
        <authorList>
            <person name="Young N.D."/>
            <person name="Debelle F."/>
            <person name="Oldroyd G.E."/>
            <person name="Geurts R."/>
            <person name="Cannon S.B."/>
            <person name="Udvardi M.K."/>
            <person name="Benedito V.A."/>
            <person name="Mayer K.F."/>
            <person name="Gouzy J."/>
            <person name="Schoof H."/>
            <person name="Van de Peer Y."/>
            <person name="Proost S."/>
            <person name="Cook D.R."/>
            <person name="Meyers B.C."/>
            <person name="Spannagl M."/>
            <person name="Cheung F."/>
            <person name="De Mita S."/>
            <person name="Krishnakumar V."/>
            <person name="Gundlach H."/>
            <person name="Zhou S."/>
            <person name="Mudge J."/>
            <person name="Bharti A.K."/>
            <person name="Murray J.D."/>
            <person name="Naoumkina M.A."/>
            <person name="Rosen B."/>
            <person name="Silverstein K.A."/>
            <person name="Tang H."/>
            <person name="Rombauts S."/>
            <person name="Zhao P.X."/>
            <person name="Zhou P."/>
            <person name="Barbe V."/>
            <person name="Bardou P."/>
            <person name="Bechner M."/>
            <person name="Bellec A."/>
            <person name="Berger A."/>
            <person name="Berges H."/>
            <person name="Bidwell S."/>
            <person name="Bisseling T."/>
            <person name="Choisne N."/>
            <person name="Couloux A."/>
            <person name="Denny R."/>
            <person name="Deshpande S."/>
            <person name="Dai X."/>
            <person name="Doyle J.J."/>
            <person name="Dudez A.M."/>
            <person name="Farmer A.D."/>
            <person name="Fouteau S."/>
            <person name="Franken C."/>
            <person name="Gibelin C."/>
            <person name="Gish J."/>
            <person name="Goldstein S."/>
            <person name="Gonzalez A.J."/>
            <person name="Green P.J."/>
            <person name="Hallab A."/>
            <person name="Hartog M."/>
            <person name="Hua A."/>
            <person name="Humphray S.J."/>
            <person name="Jeong D.H."/>
            <person name="Jing Y."/>
            <person name="Jocker A."/>
            <person name="Kenton S.M."/>
            <person name="Kim D.J."/>
            <person name="Klee K."/>
            <person name="Lai H."/>
            <person name="Lang C."/>
            <person name="Lin S."/>
            <person name="Macmil S.L."/>
            <person name="Magdelenat G."/>
            <person name="Matthews L."/>
            <person name="McCorrison J."/>
            <person name="Monaghan E.L."/>
            <person name="Mun J.H."/>
            <person name="Najar F.Z."/>
            <person name="Nicholson C."/>
            <person name="Noirot C."/>
            <person name="O'Bleness M."/>
            <person name="Paule C.R."/>
            <person name="Poulain J."/>
            <person name="Prion F."/>
            <person name="Qin B."/>
            <person name="Qu C."/>
            <person name="Retzel E.F."/>
            <person name="Riddle C."/>
            <person name="Sallet E."/>
            <person name="Samain S."/>
            <person name="Samson N."/>
            <person name="Sanders I."/>
            <person name="Saurat O."/>
            <person name="Scarpelli C."/>
            <person name="Schiex T."/>
            <person name="Segurens B."/>
            <person name="Severin A.J."/>
            <person name="Sherrier D.J."/>
            <person name="Shi R."/>
            <person name="Sims S."/>
            <person name="Singer S.R."/>
            <person name="Sinharoy S."/>
            <person name="Sterck L."/>
            <person name="Viollet A."/>
            <person name="Wang B.B."/>
            <person name="Wang K."/>
            <person name="Wang M."/>
            <person name="Wang X."/>
            <person name="Warfsmann J."/>
            <person name="Weissenbach J."/>
            <person name="White D.D."/>
            <person name="White J.D."/>
            <person name="Wiley G.B."/>
            <person name="Wincker P."/>
            <person name="Xing Y."/>
            <person name="Yang L."/>
            <person name="Yao Z."/>
            <person name="Ying F."/>
            <person name="Zhai J."/>
            <person name="Zhou L."/>
            <person name="Zuber A."/>
            <person name="Denarie J."/>
            <person name="Dixon R.A."/>
            <person name="May G.D."/>
            <person name="Schwartz D.C."/>
            <person name="Rogers J."/>
            <person name="Quetier F."/>
            <person name="Town C.D."/>
            <person name="Roe B.A."/>
        </authorList>
    </citation>
    <scope>NUCLEOTIDE SEQUENCE [LARGE SCALE GENOMIC DNA]</scope>
    <source>
        <strain evidence="2">A17</strain>
        <strain evidence="4 5">cv. Jemalong A17</strain>
    </source>
</reference>
<evidence type="ECO:0000313" key="3">
    <source>
        <dbReference type="EMBL" id="RHN60396.1"/>
    </source>
</evidence>
<reference evidence="4" key="3">
    <citation type="submission" date="2015-04" db="UniProtKB">
        <authorList>
            <consortium name="EnsemblPlants"/>
        </authorList>
    </citation>
    <scope>IDENTIFICATION</scope>
    <source>
        <strain evidence="4">cv. Jemalong A17</strain>
    </source>
</reference>
<evidence type="ECO:0000313" key="5">
    <source>
        <dbReference type="Proteomes" id="UP000002051"/>
    </source>
</evidence>
<accession>A0A0C3WW04</accession>
<dbReference type="PANTHER" id="PTHR34210">
    <property type="entry name" value="OS01G0252900 PROTEIN"/>
    <property type="match status" value="1"/>
</dbReference>
<dbReference type="HOGENOM" id="CLU_052901_0_0_1"/>
<dbReference type="eggNOG" id="ENOG502RGJQ">
    <property type="taxonomic scope" value="Eukaryota"/>
</dbReference>
<gene>
    <name evidence="4" type="primary">11445207</name>
    <name evidence="2" type="ordered locus">MTR_4g050330</name>
    <name evidence="3" type="ORF">MtrunA17_Chr4g0025371</name>
</gene>
<sequence length="288" mass="32992">MRRQGQYGDASANSYGASQMHHNHNHNHHMAGQSMETKSGNFEGRLEAFTPERENSYPNSKPEGQWRWESDESKMSNSMPSHMYNEGQGGDASRSYFQGQRPDPKLALQSRSNSDSRSQAHEENIDVRYEGNHLSQTFEGLEQNFHDDIVKLTKEQHDVEDAEHARHREKINAINSQYEEKLEALRARHGKRRTEFLQRESRARQQQYEQIIRDPYSGSGTASRGPHAHSNVNASASGGEPQRGYSADHFDPYREQSRFLGSARDQGFEPRGPYPGGRVYDTGSRYYN</sequence>
<protein>
    <submittedName>
        <fullName evidence="2 4">Uncharacterized protein</fullName>
    </submittedName>
</protein>
<dbReference type="Gramene" id="rna22704">
    <property type="protein sequence ID" value="RHN60396.1"/>
    <property type="gene ID" value="gene22704"/>
</dbReference>
<accession>G7JER7</accession>
<name>G7JER7_MEDTR</name>
<feature type="compositionally biased region" description="Basic and acidic residues" evidence="1">
    <location>
        <begin position="64"/>
        <end position="74"/>
    </location>
</feature>
<proteinExistence type="predicted"/>
<dbReference type="STRING" id="3880.G7JER7"/>
<feature type="compositionally biased region" description="Basic and acidic residues" evidence="1">
    <location>
        <begin position="44"/>
        <end position="55"/>
    </location>
</feature>
<dbReference type="EnsemblPlants" id="AES88172">
    <property type="protein sequence ID" value="AES88172"/>
    <property type="gene ID" value="MTR_4g050330"/>
</dbReference>
<feature type="region of interest" description="Disordered" evidence="1">
    <location>
        <begin position="1"/>
        <end position="122"/>
    </location>
</feature>
<dbReference type="Proteomes" id="UP000002051">
    <property type="component" value="Chromosome 4"/>
</dbReference>
<feature type="compositionally biased region" description="Basic and acidic residues" evidence="1">
    <location>
        <begin position="246"/>
        <end position="257"/>
    </location>
</feature>
<dbReference type="OrthoDB" id="1899623at2759"/>
<feature type="region of interest" description="Disordered" evidence="1">
    <location>
        <begin position="215"/>
        <end position="288"/>
    </location>
</feature>
<keyword evidence="5" id="KW-1185">Reference proteome</keyword>
<dbReference type="PANTHER" id="PTHR34210:SF1">
    <property type="entry name" value="OS03G0274700 PROTEIN"/>
    <property type="match status" value="1"/>
</dbReference>
<dbReference type="KEGG" id="mtr:11445207"/>
<organism evidence="2 5">
    <name type="scientific">Medicago truncatula</name>
    <name type="common">Barrel medic</name>
    <name type="synonym">Medicago tribuloides</name>
    <dbReference type="NCBI Taxonomy" id="3880"/>
    <lineage>
        <taxon>Eukaryota</taxon>
        <taxon>Viridiplantae</taxon>
        <taxon>Streptophyta</taxon>
        <taxon>Embryophyta</taxon>
        <taxon>Tracheophyta</taxon>
        <taxon>Spermatophyta</taxon>
        <taxon>Magnoliopsida</taxon>
        <taxon>eudicotyledons</taxon>
        <taxon>Gunneridae</taxon>
        <taxon>Pentapetalae</taxon>
        <taxon>rosids</taxon>
        <taxon>fabids</taxon>
        <taxon>Fabales</taxon>
        <taxon>Fabaceae</taxon>
        <taxon>Papilionoideae</taxon>
        <taxon>50 kb inversion clade</taxon>
        <taxon>NPAAA clade</taxon>
        <taxon>Hologalegina</taxon>
        <taxon>IRL clade</taxon>
        <taxon>Trifolieae</taxon>
        <taxon>Medicago</taxon>
    </lineage>
</organism>
<reference evidence="2 5" key="2">
    <citation type="journal article" date="2014" name="BMC Genomics">
        <title>An improved genome release (version Mt4.0) for the model legume Medicago truncatula.</title>
        <authorList>
            <person name="Tang H."/>
            <person name="Krishnakumar V."/>
            <person name="Bidwell S."/>
            <person name="Rosen B."/>
            <person name="Chan A."/>
            <person name="Zhou S."/>
            <person name="Gentzbittel L."/>
            <person name="Childs K.L."/>
            <person name="Yandell M."/>
            <person name="Gundlach H."/>
            <person name="Mayer K.F."/>
            <person name="Schwartz D.C."/>
            <person name="Town C.D."/>
        </authorList>
    </citation>
    <scope>GENOME REANNOTATION</scope>
    <source>
        <strain evidence="4 5">cv. Jemalong A17</strain>
    </source>
</reference>
<dbReference type="EMBL" id="CM001220">
    <property type="protein sequence ID" value="AES88172.2"/>
    <property type="molecule type" value="Genomic_DNA"/>
</dbReference>
<evidence type="ECO:0000313" key="4">
    <source>
        <dbReference type="EnsemblPlants" id="AES88172"/>
    </source>
</evidence>
<evidence type="ECO:0000313" key="2">
    <source>
        <dbReference type="EMBL" id="AES88172.2"/>
    </source>
</evidence>